<feature type="transmembrane region" description="Helical" evidence="6">
    <location>
        <begin position="186"/>
        <end position="206"/>
    </location>
</feature>
<evidence type="ECO:0000256" key="2">
    <source>
        <dbReference type="ARBA" id="ARBA00022475"/>
    </source>
</evidence>
<dbReference type="Pfam" id="PF09678">
    <property type="entry name" value="Caa3_CtaG"/>
    <property type="match status" value="1"/>
</dbReference>
<name>Q8ELC4_OCEIH</name>
<dbReference type="EMBL" id="BA000028">
    <property type="protein sequence ID" value="BAC15263.1"/>
    <property type="molecule type" value="Genomic_DNA"/>
</dbReference>
<dbReference type="RefSeq" id="WP_011067703.1">
    <property type="nucleotide sequence ID" value="NC_004193.1"/>
</dbReference>
<organism evidence="7 8">
    <name type="scientific">Oceanobacillus iheyensis (strain DSM 14371 / CIP 107618 / JCM 11309 / KCTC 3954 / HTE831)</name>
    <dbReference type="NCBI Taxonomy" id="221109"/>
    <lineage>
        <taxon>Bacteria</taxon>
        <taxon>Bacillati</taxon>
        <taxon>Bacillota</taxon>
        <taxon>Bacilli</taxon>
        <taxon>Bacillales</taxon>
        <taxon>Bacillaceae</taxon>
        <taxon>Oceanobacillus</taxon>
    </lineage>
</organism>
<dbReference type="HOGENOM" id="CLU_1093937_0_0_9"/>
<reference evidence="7 8" key="2">
    <citation type="journal article" date="2002" name="Nucleic Acids Res.">
        <title>Genome sequence of Oceanobacillus iheyensis isolated from the Iheya Ridge and its unexpected adaptive capabilities to extreme environments.</title>
        <authorList>
            <person name="Takami H."/>
            <person name="Takaki Y."/>
            <person name="Uchiyama I."/>
        </authorList>
    </citation>
    <scope>NUCLEOTIDE SEQUENCE [LARGE SCALE GENOMIC DNA]</scope>
    <source>
        <strain evidence="8">DSM 14371 / CIP 107618 / JCM 11309 / KCTC 3954 / HTE831</strain>
    </source>
</reference>
<dbReference type="OrthoDB" id="128422at2"/>
<evidence type="ECO:0000313" key="7">
    <source>
        <dbReference type="EMBL" id="BAC15263.1"/>
    </source>
</evidence>
<protein>
    <submittedName>
        <fullName evidence="7">Hypothetical conserved protein</fullName>
    </submittedName>
</protein>
<keyword evidence="8" id="KW-1185">Reference proteome</keyword>
<dbReference type="AlphaFoldDB" id="Q8ELC4"/>
<feature type="transmembrane region" description="Helical" evidence="6">
    <location>
        <begin position="77"/>
        <end position="98"/>
    </location>
</feature>
<accession>Q8ELC4</accession>
<dbReference type="InterPro" id="IPR019108">
    <property type="entry name" value="Caa3_assmbl_CtaG-rel"/>
</dbReference>
<dbReference type="PhylomeDB" id="Q8ELC4"/>
<keyword evidence="4 6" id="KW-1133">Transmembrane helix</keyword>
<feature type="transmembrane region" description="Helical" evidence="6">
    <location>
        <begin position="49"/>
        <end position="71"/>
    </location>
</feature>
<keyword evidence="2" id="KW-1003">Cell membrane</keyword>
<keyword evidence="3 6" id="KW-0812">Transmembrane</keyword>
<dbReference type="GO" id="GO:0005886">
    <property type="term" value="C:plasma membrane"/>
    <property type="evidence" value="ECO:0007669"/>
    <property type="project" value="UniProtKB-SubCell"/>
</dbReference>
<evidence type="ECO:0000256" key="4">
    <source>
        <dbReference type="ARBA" id="ARBA00022989"/>
    </source>
</evidence>
<dbReference type="STRING" id="221109.gene:10735559"/>
<feature type="transmembrane region" description="Helical" evidence="6">
    <location>
        <begin position="118"/>
        <end position="136"/>
    </location>
</feature>
<comment type="subcellular location">
    <subcellularLocation>
        <location evidence="1">Cell membrane</location>
        <topology evidence="1">Multi-pass membrane protein</topology>
    </subcellularLocation>
</comment>
<evidence type="ECO:0000256" key="6">
    <source>
        <dbReference type="SAM" id="Phobius"/>
    </source>
</evidence>
<evidence type="ECO:0000256" key="1">
    <source>
        <dbReference type="ARBA" id="ARBA00004651"/>
    </source>
</evidence>
<dbReference type="KEGG" id="oih:OB3307"/>
<dbReference type="Proteomes" id="UP000000822">
    <property type="component" value="Chromosome"/>
</dbReference>
<feature type="transmembrane region" description="Helical" evidence="6">
    <location>
        <begin position="148"/>
        <end position="166"/>
    </location>
</feature>
<evidence type="ECO:0000256" key="3">
    <source>
        <dbReference type="ARBA" id="ARBA00022692"/>
    </source>
</evidence>
<evidence type="ECO:0000256" key="5">
    <source>
        <dbReference type="ARBA" id="ARBA00023136"/>
    </source>
</evidence>
<evidence type="ECO:0000313" key="8">
    <source>
        <dbReference type="Proteomes" id="UP000000822"/>
    </source>
</evidence>
<proteinExistence type="predicted"/>
<sequence length="267" mass="30207">MNIFYDVFVGQQLSWNVPLLLIVVVIAIIYASSIIFLTDVKVYHRQPILFFLSLSLFYVIMGSPLATISHLSFSLHMIQMSILYFIVPPLLITGIPSALWKRFWKISKADSKGTRQSLILKAALILFSVLFFMYHLPAVLTFLSNNPVAYHVMTYFLLILAVLMWWPLITRDTSHRLSGEQKKKYASLSGILLMPACLLFIFSAIIDGVNNPFLTQITAHLCIPTESLSAEILPPPFHTRYDQGMAGVLMLGIHKVTLMVVMGKKEK</sequence>
<dbReference type="eggNOG" id="COG3336">
    <property type="taxonomic scope" value="Bacteria"/>
</dbReference>
<reference evidence="7 8" key="1">
    <citation type="journal article" date="2001" name="FEMS Microbiol. Lett.">
        <title>Oceanobacillus iheyensis gen. nov., sp. nov., a deep-sea extremely halotolerant and alkaliphilic species isolated from a depth of 1050 m on the Iheya Ridge.</title>
        <authorList>
            <person name="Lu J."/>
            <person name="Nogi Y."/>
            <person name="Takami H."/>
        </authorList>
    </citation>
    <scope>NUCLEOTIDE SEQUENCE [LARGE SCALE GENOMIC DNA]</scope>
    <source>
        <strain evidence="8">DSM 14371 / CIP 107618 / JCM 11309 / KCTC 3954 / HTE831</strain>
    </source>
</reference>
<feature type="transmembrane region" description="Helical" evidence="6">
    <location>
        <begin position="15"/>
        <end position="37"/>
    </location>
</feature>
<feature type="transmembrane region" description="Helical" evidence="6">
    <location>
        <begin position="244"/>
        <end position="263"/>
    </location>
</feature>
<gene>
    <name evidence="7" type="ordered locus">OB3307</name>
</gene>
<keyword evidence="5 6" id="KW-0472">Membrane</keyword>